<dbReference type="EMBL" id="FOOC01000027">
    <property type="protein sequence ID" value="SFF68832.1"/>
    <property type="molecule type" value="Genomic_DNA"/>
</dbReference>
<accession>A0A1I2KP98</accession>
<evidence type="ECO:0000256" key="1">
    <source>
        <dbReference type="SAM" id="Phobius"/>
    </source>
</evidence>
<name>A0A1I2KP98_9GAMM</name>
<sequence length="124" mass="13959">MFGALLLIRSNPELAPVAYVFVGLPIVFVLDAFLVFRTRLEIDGSGISQTHYWSSWAYPWSEIAGWSLHEMSSRGPNLVAIELHFVAGGRQKITPALVRYKDANYLQVRDSLVRYLGPPRPQQG</sequence>
<evidence type="ECO:0000313" key="3">
    <source>
        <dbReference type="Proteomes" id="UP000199771"/>
    </source>
</evidence>
<protein>
    <recommendedName>
        <fullName evidence="4">PH domain-containing protein</fullName>
    </recommendedName>
</protein>
<keyword evidence="1" id="KW-1133">Transmembrane helix</keyword>
<feature type="transmembrane region" description="Helical" evidence="1">
    <location>
        <begin position="16"/>
        <end position="36"/>
    </location>
</feature>
<evidence type="ECO:0008006" key="4">
    <source>
        <dbReference type="Google" id="ProtNLM"/>
    </source>
</evidence>
<proteinExistence type="predicted"/>
<reference evidence="2 3" key="1">
    <citation type="submission" date="2016-10" db="EMBL/GenBank/DDBJ databases">
        <authorList>
            <person name="de Groot N.N."/>
        </authorList>
    </citation>
    <scope>NUCLEOTIDE SEQUENCE [LARGE SCALE GENOMIC DNA]</scope>
    <source>
        <strain evidence="2 3">DSM 23609</strain>
    </source>
</reference>
<keyword evidence="1" id="KW-0472">Membrane</keyword>
<gene>
    <name evidence="2" type="ORF">SAMN04488120_1271</name>
</gene>
<organism evidence="2 3">
    <name type="scientific">Fontimonas thermophila</name>
    <dbReference type="NCBI Taxonomy" id="1076937"/>
    <lineage>
        <taxon>Bacteria</taxon>
        <taxon>Pseudomonadati</taxon>
        <taxon>Pseudomonadota</taxon>
        <taxon>Gammaproteobacteria</taxon>
        <taxon>Nevskiales</taxon>
        <taxon>Nevskiaceae</taxon>
        <taxon>Fontimonas</taxon>
    </lineage>
</organism>
<dbReference type="Proteomes" id="UP000199771">
    <property type="component" value="Unassembled WGS sequence"/>
</dbReference>
<keyword evidence="1" id="KW-0812">Transmembrane</keyword>
<dbReference type="AlphaFoldDB" id="A0A1I2KP98"/>
<keyword evidence="3" id="KW-1185">Reference proteome</keyword>
<evidence type="ECO:0000313" key="2">
    <source>
        <dbReference type="EMBL" id="SFF68832.1"/>
    </source>
</evidence>